<keyword evidence="2" id="KW-0808">Transferase</keyword>
<organism evidence="2 3">
    <name type="scientific">Mycoplana dimorpha</name>
    <dbReference type="NCBI Taxonomy" id="28320"/>
    <lineage>
        <taxon>Bacteria</taxon>
        <taxon>Pseudomonadati</taxon>
        <taxon>Pseudomonadota</taxon>
        <taxon>Alphaproteobacteria</taxon>
        <taxon>Hyphomicrobiales</taxon>
        <taxon>Rhizobiaceae</taxon>
        <taxon>Mycoplana</taxon>
    </lineage>
</organism>
<dbReference type="Pfam" id="PF04230">
    <property type="entry name" value="PS_pyruv_trans"/>
    <property type="match status" value="1"/>
</dbReference>
<protein>
    <submittedName>
        <fullName evidence="2">Polysaccharide pyruvyl transferase</fullName>
    </submittedName>
</protein>
<dbReference type="RefSeq" id="WP_170115827.1">
    <property type="nucleotide sequence ID" value="NZ_JBHEEX010000009.1"/>
</dbReference>
<gene>
    <name evidence="2" type="ORF">C7449_103171</name>
</gene>
<feature type="domain" description="Polysaccharide pyruvyl transferase" evidence="1">
    <location>
        <begin position="15"/>
        <end position="290"/>
    </location>
</feature>
<comment type="caution">
    <text evidence="2">The sequence shown here is derived from an EMBL/GenBank/DDBJ whole genome shotgun (WGS) entry which is preliminary data.</text>
</comment>
<evidence type="ECO:0000313" key="2">
    <source>
        <dbReference type="EMBL" id="PTM96157.1"/>
    </source>
</evidence>
<dbReference type="AlphaFoldDB" id="A0A2T5BB06"/>
<sequence length="355" mass="39563">MIRTVGVLTFHRCINYGSYWQARCLVEGLRERGLQAYILDHRSARIDRKEWRCALHPQRPALSGHLDADRHAAKVRKFLRAISALPLSDAFGLEGNCIPQGHDLVLVGSDEVWNLRHPWYGGQPLFYGDGLSTGRLASYAASFGNQNASDGLGKDWCRRLRRFEHVSVRDSNSKRMVDEALGRSTTLVLDPCLQFAPHIKSEAALPADWPYLALYGHGFTGQFGRAVRLWADRRSIPVVSIGYRNDWADSQWIDAGPDDFAAFMANATAIATNFFHGCVFALLNQRPYICEPSSYRSNKVCDLAQAIGADNRVISKETPAGAIAALLDAPPGRNVAQRIADLRRASSEYLDRVLH</sequence>
<dbReference type="InterPro" id="IPR007345">
    <property type="entry name" value="Polysacch_pyruvyl_Trfase"/>
</dbReference>
<evidence type="ECO:0000259" key="1">
    <source>
        <dbReference type="Pfam" id="PF04230"/>
    </source>
</evidence>
<reference evidence="2 3" key="1">
    <citation type="submission" date="2018-04" db="EMBL/GenBank/DDBJ databases">
        <title>Genomic Encyclopedia of Type Strains, Phase IV (KMG-IV): sequencing the most valuable type-strain genomes for metagenomic binning, comparative biology and taxonomic classification.</title>
        <authorList>
            <person name="Goeker M."/>
        </authorList>
    </citation>
    <scope>NUCLEOTIDE SEQUENCE [LARGE SCALE GENOMIC DNA]</scope>
    <source>
        <strain evidence="2 3">DSM 7138</strain>
    </source>
</reference>
<name>A0A2T5BB06_MYCDI</name>
<dbReference type="GO" id="GO:0016740">
    <property type="term" value="F:transferase activity"/>
    <property type="evidence" value="ECO:0007669"/>
    <property type="project" value="UniProtKB-KW"/>
</dbReference>
<proteinExistence type="predicted"/>
<accession>A0A2T5BB06</accession>
<dbReference type="Proteomes" id="UP000241247">
    <property type="component" value="Unassembled WGS sequence"/>
</dbReference>
<dbReference type="EMBL" id="PZZZ01000003">
    <property type="protein sequence ID" value="PTM96157.1"/>
    <property type="molecule type" value="Genomic_DNA"/>
</dbReference>
<evidence type="ECO:0000313" key="3">
    <source>
        <dbReference type="Proteomes" id="UP000241247"/>
    </source>
</evidence>
<keyword evidence="3" id="KW-1185">Reference proteome</keyword>